<sequence>MRRPTGSALRTCAVITLLMAVLGVPAGLLWAWLAPDVSFVVIRGQALPLDPEGQGPIAVDGTFALVAVVAGLVCGLLAYLAGGRGNDVPLLLGLTAGGLAASLLAWRVGHQVGLAEYERAVRAAQDGRTVTGVADLRATGVLVFWPLLAVAAYGVAELVVRRLPGARDRGDLGAGEPEQIVRGQLDLQAAPAGRDVDGREP</sequence>
<keyword evidence="1" id="KW-1133">Transmembrane helix</keyword>
<name>A0ABP7X3M0_9ACTN</name>
<dbReference type="EMBL" id="BAAAZG010000064">
    <property type="protein sequence ID" value="GAA4101955.1"/>
    <property type="molecule type" value="Genomic_DNA"/>
</dbReference>
<evidence type="ECO:0000313" key="2">
    <source>
        <dbReference type="EMBL" id="GAA4101955.1"/>
    </source>
</evidence>
<dbReference type="Proteomes" id="UP001500683">
    <property type="component" value="Unassembled WGS sequence"/>
</dbReference>
<accession>A0ABP7X3M0</accession>
<feature type="transmembrane region" description="Helical" evidence="1">
    <location>
        <begin position="142"/>
        <end position="160"/>
    </location>
</feature>
<comment type="caution">
    <text evidence="2">The sequence shown here is derived from an EMBL/GenBank/DDBJ whole genome shotgun (WGS) entry which is preliminary data.</text>
</comment>
<evidence type="ECO:0000256" key="1">
    <source>
        <dbReference type="SAM" id="Phobius"/>
    </source>
</evidence>
<keyword evidence="3" id="KW-1185">Reference proteome</keyword>
<protein>
    <recommendedName>
        <fullName evidence="4">DUF2567 domain-containing protein</fullName>
    </recommendedName>
</protein>
<feature type="transmembrane region" description="Helical" evidence="1">
    <location>
        <begin position="57"/>
        <end position="81"/>
    </location>
</feature>
<organism evidence="2 3">
    <name type="scientific">Actinomadura miaoliensis</name>
    <dbReference type="NCBI Taxonomy" id="430685"/>
    <lineage>
        <taxon>Bacteria</taxon>
        <taxon>Bacillati</taxon>
        <taxon>Actinomycetota</taxon>
        <taxon>Actinomycetes</taxon>
        <taxon>Streptosporangiales</taxon>
        <taxon>Thermomonosporaceae</taxon>
        <taxon>Actinomadura</taxon>
    </lineage>
</organism>
<reference evidence="3" key="1">
    <citation type="journal article" date="2019" name="Int. J. Syst. Evol. Microbiol.">
        <title>The Global Catalogue of Microorganisms (GCM) 10K type strain sequencing project: providing services to taxonomists for standard genome sequencing and annotation.</title>
        <authorList>
            <consortium name="The Broad Institute Genomics Platform"/>
            <consortium name="The Broad Institute Genome Sequencing Center for Infectious Disease"/>
            <person name="Wu L."/>
            <person name="Ma J."/>
        </authorList>
    </citation>
    <scope>NUCLEOTIDE SEQUENCE [LARGE SCALE GENOMIC DNA]</scope>
    <source>
        <strain evidence="3">JCM 16702</strain>
    </source>
</reference>
<evidence type="ECO:0008006" key="4">
    <source>
        <dbReference type="Google" id="ProtNLM"/>
    </source>
</evidence>
<keyword evidence="1" id="KW-0472">Membrane</keyword>
<gene>
    <name evidence="2" type="ORF">GCM10022214_79690</name>
</gene>
<proteinExistence type="predicted"/>
<feature type="transmembrane region" description="Helical" evidence="1">
    <location>
        <begin position="12"/>
        <end position="33"/>
    </location>
</feature>
<evidence type="ECO:0000313" key="3">
    <source>
        <dbReference type="Proteomes" id="UP001500683"/>
    </source>
</evidence>
<feature type="transmembrane region" description="Helical" evidence="1">
    <location>
        <begin position="88"/>
        <end position="108"/>
    </location>
</feature>
<keyword evidence="1" id="KW-0812">Transmembrane</keyword>